<reference evidence="2 3" key="1">
    <citation type="submission" date="2024-05" db="EMBL/GenBank/DDBJ databases">
        <authorList>
            <person name="Yi C."/>
        </authorList>
    </citation>
    <scope>NUCLEOTIDE SEQUENCE [LARGE SCALE GENOMIC DNA]</scope>
    <source>
        <strain evidence="2 3">XS13</strain>
    </source>
</reference>
<evidence type="ECO:0000256" key="1">
    <source>
        <dbReference type="SAM" id="Phobius"/>
    </source>
</evidence>
<dbReference type="EMBL" id="JBDXMX010000005">
    <property type="protein sequence ID" value="MEO9248374.1"/>
    <property type="molecule type" value="Genomic_DNA"/>
</dbReference>
<keyword evidence="1" id="KW-0472">Membrane</keyword>
<name>A0ABV0IJN3_9MICC</name>
<accession>A0ABV0IJN3</accession>
<keyword evidence="1" id="KW-1133">Transmembrane helix</keyword>
<dbReference type="Proteomes" id="UP001484097">
    <property type="component" value="Unassembled WGS sequence"/>
</dbReference>
<comment type="caution">
    <text evidence="2">The sequence shown here is derived from an EMBL/GenBank/DDBJ whole genome shotgun (WGS) entry which is preliminary data.</text>
</comment>
<feature type="transmembrane region" description="Helical" evidence="1">
    <location>
        <begin position="76"/>
        <end position="99"/>
    </location>
</feature>
<keyword evidence="1" id="KW-0812">Transmembrane</keyword>
<feature type="transmembrane region" description="Helical" evidence="1">
    <location>
        <begin position="20"/>
        <end position="41"/>
    </location>
</feature>
<evidence type="ECO:0000313" key="3">
    <source>
        <dbReference type="Proteomes" id="UP001484097"/>
    </source>
</evidence>
<organism evidence="2 3">
    <name type="scientific">Citricoccus nitrophenolicus</name>
    <dbReference type="NCBI Taxonomy" id="863575"/>
    <lineage>
        <taxon>Bacteria</taxon>
        <taxon>Bacillati</taxon>
        <taxon>Actinomycetota</taxon>
        <taxon>Actinomycetes</taxon>
        <taxon>Micrococcales</taxon>
        <taxon>Micrococcaceae</taxon>
        <taxon>Citricoccus</taxon>
    </lineage>
</organism>
<protein>
    <submittedName>
        <fullName evidence="2">Uncharacterized protein</fullName>
    </submittedName>
</protein>
<feature type="transmembrane region" description="Helical" evidence="1">
    <location>
        <begin position="47"/>
        <end position="69"/>
    </location>
</feature>
<keyword evidence="3" id="KW-1185">Reference proteome</keyword>
<proteinExistence type="predicted"/>
<gene>
    <name evidence="2" type="ORF">ABDK96_11840</name>
</gene>
<evidence type="ECO:0000313" key="2">
    <source>
        <dbReference type="EMBL" id="MEO9248374.1"/>
    </source>
</evidence>
<dbReference type="RefSeq" id="WP_347920994.1">
    <property type="nucleotide sequence ID" value="NZ_JBDXMX010000005.1"/>
</dbReference>
<sequence length="131" mass="13828">MDMKNLKGSAVAVAWSAAAVRRLCMGVLTGWGLIVFTVLAWGGTGTAVVWLTGPFVLCGVGLGLVVVVFWEAETAFRLTVVVGGGLGAVTVISQTLMMVGAFDPVTVVGVENGLLLLLWAWMEWAQWSTRS</sequence>